<dbReference type="Proteomes" id="UP000076128">
    <property type="component" value="Chromosome"/>
</dbReference>
<sequence length="181" mass="19210">MRPCPETVSPDAAEAALGCILAHALREQAAGLGPATALLGLSGAELAALAARWLPGADLAGIDIAGTTRPAPLRDVEQQAIEVLVLWRAGAAGAEVRWLAAILARRSMETRHLWEDLGLPARPALTQMIARFLPGLAAANAHNMRWKKFFARQICSDAAFALCPAPICDACDERHICFAVD</sequence>
<reference evidence="1 2" key="1">
    <citation type="submission" date="2015-09" db="EMBL/GenBank/DDBJ databases">
        <title>Complete genome sequence of Defluviimonas alba cai42t isolated from an oilfield in Xinjiang.</title>
        <authorList>
            <person name="Geng S."/>
            <person name="Pan X."/>
            <person name="Wu X."/>
        </authorList>
    </citation>
    <scope>NUCLEOTIDE SEQUENCE [LARGE SCALE GENOMIC DNA]</scope>
    <source>
        <strain evidence="2">cai42</strain>
    </source>
</reference>
<dbReference type="STRING" id="1335048.AKL17_1558"/>
<gene>
    <name evidence="1" type="ORF">AKL17_1558</name>
</gene>
<dbReference type="EMBL" id="CP012661">
    <property type="protein sequence ID" value="AMY68811.1"/>
    <property type="molecule type" value="Genomic_DNA"/>
</dbReference>
<dbReference type="RefSeq" id="WP_066812002.1">
    <property type="nucleotide sequence ID" value="NZ_CP012661.1"/>
</dbReference>
<protein>
    <submittedName>
        <fullName evidence="1">NifQ family protein</fullName>
    </submittedName>
</protein>
<evidence type="ECO:0000313" key="2">
    <source>
        <dbReference type="Proteomes" id="UP000076128"/>
    </source>
</evidence>
<dbReference type="OrthoDB" id="192277at2"/>
<name>A0A159Z1K9_9RHOB</name>
<dbReference type="PATRIC" id="fig|1335048.3.peg.1620"/>
<dbReference type="Pfam" id="PF04891">
    <property type="entry name" value="NifQ"/>
    <property type="match status" value="1"/>
</dbReference>
<evidence type="ECO:0000313" key="1">
    <source>
        <dbReference type="EMBL" id="AMY68811.1"/>
    </source>
</evidence>
<dbReference type="GO" id="GO:0030151">
    <property type="term" value="F:molybdenum ion binding"/>
    <property type="evidence" value="ECO:0007669"/>
    <property type="project" value="InterPro"/>
</dbReference>
<dbReference type="KEGG" id="daa:AKL17_1558"/>
<dbReference type="InterPro" id="IPR006975">
    <property type="entry name" value="NifQ"/>
</dbReference>
<dbReference type="GO" id="GO:0009399">
    <property type="term" value="P:nitrogen fixation"/>
    <property type="evidence" value="ECO:0007669"/>
    <property type="project" value="InterPro"/>
</dbReference>
<organism evidence="1 2">
    <name type="scientific">Frigidibacter mobilis</name>
    <dbReference type="NCBI Taxonomy" id="1335048"/>
    <lineage>
        <taxon>Bacteria</taxon>
        <taxon>Pseudomonadati</taxon>
        <taxon>Pseudomonadota</taxon>
        <taxon>Alphaproteobacteria</taxon>
        <taxon>Rhodobacterales</taxon>
        <taxon>Paracoccaceae</taxon>
        <taxon>Frigidibacter</taxon>
    </lineage>
</organism>
<proteinExistence type="predicted"/>
<accession>A0A159Z1K9</accession>
<dbReference type="AlphaFoldDB" id="A0A159Z1K9"/>
<keyword evidence="2" id="KW-1185">Reference proteome</keyword>